<sequence>MNKKLIGFITILGIALILASCQSKTKNQENTVSQKDIGLSEKQVESKINVQQNGKNNQYAVNLTSGELTTKTTGKVLTDTDCAADNKGVSRCKSNIRLANGKVIKVISPHNMEYYRCFNIGEKVNVIPGKDGQTYIQVKTSSKAS</sequence>
<dbReference type="PROSITE" id="PS51257">
    <property type="entry name" value="PROKAR_LIPOPROTEIN"/>
    <property type="match status" value="1"/>
</dbReference>
<dbReference type="EMBL" id="BKZQ01000081">
    <property type="protein sequence ID" value="GER71865.1"/>
    <property type="molecule type" value="Genomic_DNA"/>
</dbReference>
<dbReference type="RefSeq" id="WP_151706236.1">
    <property type="nucleotide sequence ID" value="NZ_BKZQ01000081.1"/>
</dbReference>
<gene>
    <name evidence="2" type="ORF">BpJC7_31680</name>
</gene>
<keyword evidence="1" id="KW-0732">Signal</keyword>
<feature type="chain" id="PRO_5038864166" description="Lipoprotein" evidence="1">
    <location>
        <begin position="26"/>
        <end position="145"/>
    </location>
</feature>
<proteinExistence type="predicted"/>
<comment type="caution">
    <text evidence="2">The sequence shown here is derived from an EMBL/GenBank/DDBJ whole genome shotgun (WGS) entry which is preliminary data.</text>
</comment>
<organism evidence="2 3">
    <name type="scientific">Weizmannia acidilactici</name>
    <dbReference type="NCBI Taxonomy" id="2607726"/>
    <lineage>
        <taxon>Bacteria</taxon>
        <taxon>Bacillati</taxon>
        <taxon>Bacillota</taxon>
        <taxon>Bacilli</taxon>
        <taxon>Bacillales</taxon>
        <taxon>Bacillaceae</taxon>
        <taxon>Heyndrickxia</taxon>
    </lineage>
</organism>
<reference evidence="2 3" key="1">
    <citation type="submission" date="2019-09" db="EMBL/GenBank/DDBJ databases">
        <title>Draft genome sequence of Bacillus sp. JC-7.</title>
        <authorList>
            <person name="Tanaka N."/>
            <person name="Shiwa Y."/>
            <person name="Fujita N."/>
            <person name="Tanasupawat S."/>
        </authorList>
    </citation>
    <scope>NUCLEOTIDE SEQUENCE [LARGE SCALE GENOMIC DNA]</scope>
    <source>
        <strain evidence="2 3">JC-7</strain>
    </source>
</reference>
<feature type="signal peptide" evidence="1">
    <location>
        <begin position="1"/>
        <end position="25"/>
    </location>
</feature>
<protein>
    <recommendedName>
        <fullName evidence="4">Lipoprotein</fullName>
    </recommendedName>
</protein>
<evidence type="ECO:0000313" key="3">
    <source>
        <dbReference type="Proteomes" id="UP000391919"/>
    </source>
</evidence>
<evidence type="ECO:0000313" key="2">
    <source>
        <dbReference type="EMBL" id="GER71865.1"/>
    </source>
</evidence>
<name>A0A5J4JME5_9BACI</name>
<evidence type="ECO:0008006" key="4">
    <source>
        <dbReference type="Google" id="ProtNLM"/>
    </source>
</evidence>
<keyword evidence="3" id="KW-1185">Reference proteome</keyword>
<evidence type="ECO:0000256" key="1">
    <source>
        <dbReference type="SAM" id="SignalP"/>
    </source>
</evidence>
<accession>A0A5J4JME5</accession>
<dbReference type="Proteomes" id="UP000391919">
    <property type="component" value="Unassembled WGS sequence"/>
</dbReference>
<dbReference type="AlphaFoldDB" id="A0A5J4JME5"/>